<dbReference type="PANTHER" id="PTHR40465">
    <property type="entry name" value="CHROMOSOME 1, WHOLE GENOME SHOTGUN SEQUENCE"/>
    <property type="match status" value="1"/>
</dbReference>
<keyword evidence="5" id="KW-1185">Reference proteome</keyword>
<feature type="transmembrane region" description="Helical" evidence="2">
    <location>
        <begin position="6"/>
        <end position="30"/>
    </location>
</feature>
<evidence type="ECO:0000259" key="3">
    <source>
        <dbReference type="Pfam" id="PF20152"/>
    </source>
</evidence>
<protein>
    <recommendedName>
        <fullName evidence="3">DUF6534 domain-containing protein</fullName>
    </recommendedName>
</protein>
<proteinExistence type="predicted"/>
<feature type="region of interest" description="Disordered" evidence="1">
    <location>
        <begin position="260"/>
        <end position="298"/>
    </location>
</feature>
<evidence type="ECO:0000313" key="5">
    <source>
        <dbReference type="Proteomes" id="UP001218218"/>
    </source>
</evidence>
<feature type="compositionally biased region" description="Polar residues" evidence="1">
    <location>
        <begin position="273"/>
        <end position="291"/>
    </location>
</feature>
<name>A0AAD6YXK2_9AGAR</name>
<evidence type="ECO:0000313" key="4">
    <source>
        <dbReference type="EMBL" id="KAJ7300757.1"/>
    </source>
</evidence>
<gene>
    <name evidence="4" type="ORF">DFH08DRAFT_979347</name>
</gene>
<accession>A0AAD6YXK2</accession>
<feature type="domain" description="DUF6534" evidence="3">
    <location>
        <begin position="168"/>
        <end position="254"/>
    </location>
</feature>
<feature type="transmembrane region" description="Helical" evidence="2">
    <location>
        <begin position="203"/>
        <end position="222"/>
    </location>
</feature>
<feature type="transmembrane region" description="Helical" evidence="2">
    <location>
        <begin position="163"/>
        <end position="182"/>
    </location>
</feature>
<evidence type="ECO:0000256" key="1">
    <source>
        <dbReference type="SAM" id="MobiDB-lite"/>
    </source>
</evidence>
<keyword evidence="2" id="KW-1133">Transmembrane helix</keyword>
<dbReference type="AlphaFoldDB" id="A0AAD6YXK2"/>
<keyword evidence="2" id="KW-0812">Transmembrane</keyword>
<reference evidence="4" key="1">
    <citation type="submission" date="2023-03" db="EMBL/GenBank/DDBJ databases">
        <title>Massive genome expansion in bonnet fungi (Mycena s.s.) driven by repeated elements and novel gene families across ecological guilds.</title>
        <authorList>
            <consortium name="Lawrence Berkeley National Laboratory"/>
            <person name="Harder C.B."/>
            <person name="Miyauchi S."/>
            <person name="Viragh M."/>
            <person name="Kuo A."/>
            <person name="Thoen E."/>
            <person name="Andreopoulos B."/>
            <person name="Lu D."/>
            <person name="Skrede I."/>
            <person name="Drula E."/>
            <person name="Henrissat B."/>
            <person name="Morin E."/>
            <person name="Kohler A."/>
            <person name="Barry K."/>
            <person name="LaButti K."/>
            <person name="Morin E."/>
            <person name="Salamov A."/>
            <person name="Lipzen A."/>
            <person name="Mereny Z."/>
            <person name="Hegedus B."/>
            <person name="Baldrian P."/>
            <person name="Stursova M."/>
            <person name="Weitz H."/>
            <person name="Taylor A."/>
            <person name="Grigoriev I.V."/>
            <person name="Nagy L.G."/>
            <person name="Martin F."/>
            <person name="Kauserud H."/>
        </authorList>
    </citation>
    <scope>NUCLEOTIDE SEQUENCE</scope>
    <source>
        <strain evidence="4">CBHHK002</strain>
    </source>
</reference>
<keyword evidence="2" id="KW-0472">Membrane</keyword>
<sequence>MSTPVAMKLILGPILVGATVNTCLYGVCVSQFTTYLSSKRRLEDSMVVRNLVIWECIINTVHTALMIYLLWLYLVDNFLNALFVQSAPWPITAVPLFTTLSATPIQIFMAYRVLRLSRSPLLFALLAFITIVNGAIGVATSVLGFAVHNLDDGSRLTPVVDSWIALTVLNDLALTLTLVFYLNKARNGLFRTNSIVNRLIRSALESAAFGSLCSIMVLITFTKLPTTALHLIFSMPLGRIYASSLLSTLNRRESLREDFEPPTHELGSLNFRADSSQEVETHSSRMPSQLSKTEDSGA</sequence>
<feature type="transmembrane region" description="Helical" evidence="2">
    <location>
        <begin position="121"/>
        <end position="143"/>
    </location>
</feature>
<dbReference type="InterPro" id="IPR045339">
    <property type="entry name" value="DUF6534"/>
</dbReference>
<organism evidence="4 5">
    <name type="scientific">Mycena albidolilacea</name>
    <dbReference type="NCBI Taxonomy" id="1033008"/>
    <lineage>
        <taxon>Eukaryota</taxon>
        <taxon>Fungi</taxon>
        <taxon>Dikarya</taxon>
        <taxon>Basidiomycota</taxon>
        <taxon>Agaricomycotina</taxon>
        <taxon>Agaricomycetes</taxon>
        <taxon>Agaricomycetidae</taxon>
        <taxon>Agaricales</taxon>
        <taxon>Marasmiineae</taxon>
        <taxon>Mycenaceae</taxon>
        <taxon>Mycena</taxon>
    </lineage>
</organism>
<dbReference type="Proteomes" id="UP001218218">
    <property type="component" value="Unassembled WGS sequence"/>
</dbReference>
<feature type="transmembrane region" description="Helical" evidence="2">
    <location>
        <begin position="94"/>
        <end position="114"/>
    </location>
</feature>
<dbReference type="PANTHER" id="PTHR40465:SF1">
    <property type="entry name" value="DUF6534 DOMAIN-CONTAINING PROTEIN"/>
    <property type="match status" value="1"/>
</dbReference>
<comment type="caution">
    <text evidence="4">The sequence shown here is derived from an EMBL/GenBank/DDBJ whole genome shotgun (WGS) entry which is preliminary data.</text>
</comment>
<dbReference type="EMBL" id="JARIHO010000153">
    <property type="protein sequence ID" value="KAJ7300757.1"/>
    <property type="molecule type" value="Genomic_DNA"/>
</dbReference>
<dbReference type="Pfam" id="PF20152">
    <property type="entry name" value="DUF6534"/>
    <property type="match status" value="1"/>
</dbReference>
<feature type="transmembrane region" description="Helical" evidence="2">
    <location>
        <begin position="51"/>
        <end position="74"/>
    </location>
</feature>
<evidence type="ECO:0000256" key="2">
    <source>
        <dbReference type="SAM" id="Phobius"/>
    </source>
</evidence>